<feature type="domain" description="SpoVT-AbrB" evidence="1">
    <location>
        <begin position="9"/>
        <end position="54"/>
    </location>
</feature>
<gene>
    <name evidence="2" type="ORF">GAH_01846</name>
</gene>
<dbReference type="PANTHER" id="PTHR42930">
    <property type="entry name" value="PHOSPHATE-SPECIFIC TRANSPORT SYSTEM ACCESSORY PROTEIN PHOU"/>
    <property type="match status" value="1"/>
</dbReference>
<dbReference type="InParanoid" id="A0A0F7DBD0"/>
<dbReference type="RefSeq" id="WP_048096294.1">
    <property type="nucleotide sequence ID" value="NZ_CP011267.1"/>
</dbReference>
<reference evidence="2" key="1">
    <citation type="submission" date="2015-04" db="EMBL/GenBank/DDBJ databases">
        <title>The complete genome sequence of the hyperthermophilic, obligate iron-reducing archaeon Geoglobus ahangari strain 234T.</title>
        <authorList>
            <person name="Manzella M.P."/>
            <person name="Holmes D.E."/>
            <person name="Rocheleau J.M."/>
            <person name="Chung A."/>
            <person name="Reguera G."/>
            <person name="Kashefi K."/>
        </authorList>
    </citation>
    <scope>NUCLEOTIDE SEQUENCE [LARGE SCALE GENOMIC DNA]</scope>
    <source>
        <strain evidence="2">234</strain>
    </source>
</reference>
<dbReference type="InterPro" id="IPR028366">
    <property type="entry name" value="PhoU"/>
</dbReference>
<dbReference type="GO" id="GO:0030643">
    <property type="term" value="P:intracellular phosphate ion homeostasis"/>
    <property type="evidence" value="ECO:0007669"/>
    <property type="project" value="InterPro"/>
</dbReference>
<dbReference type="InterPro" id="IPR037914">
    <property type="entry name" value="SpoVT-AbrB_sf"/>
</dbReference>
<keyword evidence="3" id="KW-1185">Reference proteome</keyword>
<dbReference type="STRING" id="113653.GAH_01846"/>
<dbReference type="SUPFAM" id="SSF109755">
    <property type="entry name" value="PhoU-like"/>
    <property type="match status" value="1"/>
</dbReference>
<name>A0A0F7DBD0_9EURY</name>
<dbReference type="Gene3D" id="1.20.58.220">
    <property type="entry name" value="Phosphate transport system protein phou homolog 2, domain 2"/>
    <property type="match status" value="1"/>
</dbReference>
<dbReference type="InterPro" id="IPR007159">
    <property type="entry name" value="SpoVT-AbrB_dom"/>
</dbReference>
<dbReference type="GeneID" id="24804413"/>
<dbReference type="Pfam" id="PF01895">
    <property type="entry name" value="PhoU"/>
    <property type="match status" value="1"/>
</dbReference>
<evidence type="ECO:0000313" key="2">
    <source>
        <dbReference type="EMBL" id="AKG90876.1"/>
    </source>
</evidence>
<dbReference type="GO" id="GO:0045936">
    <property type="term" value="P:negative regulation of phosphate metabolic process"/>
    <property type="evidence" value="ECO:0007669"/>
    <property type="project" value="InterPro"/>
</dbReference>
<dbReference type="PANTHER" id="PTHR42930:SF3">
    <property type="entry name" value="PHOSPHATE-SPECIFIC TRANSPORT SYSTEM ACCESSORY PROTEIN PHOU"/>
    <property type="match status" value="1"/>
</dbReference>
<dbReference type="Pfam" id="PF04014">
    <property type="entry name" value="MazE_antitoxin"/>
    <property type="match status" value="1"/>
</dbReference>
<evidence type="ECO:0000259" key="1">
    <source>
        <dbReference type="SMART" id="SM00966"/>
    </source>
</evidence>
<dbReference type="Proteomes" id="UP000034723">
    <property type="component" value="Chromosome"/>
</dbReference>
<organism evidence="2 3">
    <name type="scientific">Geoglobus ahangari</name>
    <dbReference type="NCBI Taxonomy" id="113653"/>
    <lineage>
        <taxon>Archaea</taxon>
        <taxon>Methanobacteriati</taxon>
        <taxon>Methanobacteriota</taxon>
        <taxon>Archaeoglobi</taxon>
        <taxon>Archaeoglobales</taxon>
        <taxon>Archaeoglobaceae</taxon>
        <taxon>Geoglobus</taxon>
    </lineage>
</organism>
<dbReference type="AlphaFoldDB" id="A0A0F7DBD0"/>
<evidence type="ECO:0000313" key="3">
    <source>
        <dbReference type="Proteomes" id="UP000034723"/>
    </source>
</evidence>
<proteinExistence type="predicted"/>
<sequence>MQRLSRKVFVSGSSYIISLPKEWVVANSIKPGDTVFCTVGKTSILIQPHTEVRRVSEAVIEDERDRDMLIRKIISHYLAGYTTIRVKADSRGREGVYRAVSMLIGAEILEDSGNSIWIEIFTDERRFRVEELLEKMSNTVFAMIDDFGRALVEFDRDLLDVVIQREQEIDRLYFLILRLLKSAVRYPDVADHLNIHPKEVLGLRITLKNVERVGDHIHTMAINLKEYGKAIPELEETARVSGEIFRTAMNSFFKIDEELAREVFRMVRSYTPASVADHSSVEDALKVRRIQDGFERILGYSEDIAEIVLNLSV</sequence>
<dbReference type="EMBL" id="CP011267">
    <property type="protein sequence ID" value="AKG90876.1"/>
    <property type="molecule type" value="Genomic_DNA"/>
</dbReference>
<dbReference type="OrthoDB" id="40991at2157"/>
<dbReference type="SMART" id="SM00966">
    <property type="entry name" value="SpoVT_AbrB"/>
    <property type="match status" value="1"/>
</dbReference>
<dbReference type="InterPro" id="IPR038078">
    <property type="entry name" value="PhoU-like_sf"/>
</dbReference>
<dbReference type="InterPro" id="IPR026022">
    <property type="entry name" value="PhoU_dom"/>
</dbReference>
<protein>
    <submittedName>
        <fullName evidence="2">Phosphate uptake regulator</fullName>
    </submittedName>
</protein>
<dbReference type="GO" id="GO:0003677">
    <property type="term" value="F:DNA binding"/>
    <property type="evidence" value="ECO:0007669"/>
    <property type="project" value="InterPro"/>
</dbReference>
<accession>A0A0F7DBD0</accession>
<dbReference type="SUPFAM" id="SSF89447">
    <property type="entry name" value="AbrB/MazE/MraZ-like"/>
    <property type="match status" value="1"/>
</dbReference>
<dbReference type="HOGENOM" id="CLU_069302_1_0_2"/>
<dbReference type="KEGG" id="gah:GAH_01846"/>